<dbReference type="Gene3D" id="1.20.1280.50">
    <property type="match status" value="1"/>
</dbReference>
<dbReference type="OMA" id="KEMSHIC"/>
<sequence>MYKNQLQELAQRSCFNLPSYACIREGPDHAPRFKATVNFNGEVFESPTFCNTLRQAEHAAAEVALNVLSKNGPSKALAAKVLDETGVYKNLLQETAHRAGLKLPVYTTVRSGPGHIPVFFCTVDIAKMSFTGEPAKTKKQAQKNAAMAAWSALKRLSQASSSTSSAPLESGGNDELEQVTVARYLASLQPPEANKSAQRDGLLGQGSTPCRRDLMPNDNAISLYSMHCRDWSHSAPLIQLAHQSWPKERASQQQNHLLALPSAPTTLPRPQMSPIIRSIFQPDHGPCFLPREQEPAPLSPGIGPFLYFSNGSMPVPVSNLSQVTIQEIEEKPKVEQEWLNVDANSGCWKINFPSNLSGLSLVEIPKCPISPNSHSEPIQEALQGKEEENSAGNSAQLGTNQIQRLAWTSPRFADTRSSAGASDEANLWLQNQQFLDYLQSNIRSQNAPMATYPGSSRVYTRPSAAPVTIRSSDASSIRKPRPMSSSLFVSAPPPTRYAAPTWSTRPTLEGAKYTGVRPCSRFMAPAVNIRSVVPVCSAPPAKDRAGGSQEERAGRLQVQKLGRLIPSSFSNPKQGLSPKSMNQWNRIHNSLPYDIALKIASSLQASDLCSLGSCSRSWRELWGSDPIWERLCRDRWSVQCMLGESSASELHPPKEGWKSFYIKWHHEMAGRATDVVRFVESRSSSESLEVGDHLKAIVGLRDRQLGFKDVQIFLFKPKLNVLINLVGLQYCIQWLKVPAEHVMEAIQSCKISERQVCVKWWKLGRWFYGFRLRDESHCRRVSLRDVAKEDEVLWVLHRGAIHEVLRVQISIPSPSTTSWSCQSSQT</sequence>
<dbReference type="HOGENOM" id="CLU_017946_0_0_1"/>
<dbReference type="FunFam" id="3.30.160.20:FF:000036">
    <property type="entry name" value="Double-stranded RNA-binding protein 2"/>
    <property type="match status" value="2"/>
</dbReference>
<evidence type="ECO:0000259" key="6">
    <source>
        <dbReference type="PROSITE" id="PS50181"/>
    </source>
</evidence>
<organism evidence="7 8">
    <name type="scientific">Vitis vinifera</name>
    <name type="common">Grape</name>
    <dbReference type="NCBI Taxonomy" id="29760"/>
    <lineage>
        <taxon>Eukaryota</taxon>
        <taxon>Viridiplantae</taxon>
        <taxon>Streptophyta</taxon>
        <taxon>Embryophyta</taxon>
        <taxon>Tracheophyta</taxon>
        <taxon>Spermatophyta</taxon>
        <taxon>Magnoliopsida</taxon>
        <taxon>eudicotyledons</taxon>
        <taxon>Gunneridae</taxon>
        <taxon>Pentapetalae</taxon>
        <taxon>rosids</taxon>
        <taxon>Vitales</taxon>
        <taxon>Vitaceae</taxon>
        <taxon>Viteae</taxon>
        <taxon>Vitis</taxon>
    </lineage>
</organism>
<gene>
    <name evidence="7" type="ordered locus">VIT_05s0020g01850</name>
</gene>
<evidence type="ECO:0000313" key="7">
    <source>
        <dbReference type="EMBL" id="CBI26110.3"/>
    </source>
</evidence>
<evidence type="ECO:0000256" key="3">
    <source>
        <dbReference type="PROSITE-ProRule" id="PRU00266"/>
    </source>
</evidence>
<feature type="domain" description="F-box" evidence="6">
    <location>
        <begin position="585"/>
        <end position="631"/>
    </location>
</feature>
<dbReference type="PROSITE" id="PS50137">
    <property type="entry name" value="DS_RBD"/>
    <property type="match status" value="2"/>
</dbReference>
<feature type="region of interest" description="Disordered" evidence="4">
    <location>
        <begin position="470"/>
        <end position="489"/>
    </location>
</feature>
<evidence type="ECO:0008006" key="9">
    <source>
        <dbReference type="Google" id="ProtNLM"/>
    </source>
</evidence>
<feature type="region of interest" description="Disordered" evidence="4">
    <location>
        <begin position="189"/>
        <end position="210"/>
    </location>
</feature>
<protein>
    <recommendedName>
        <fullName evidence="9">Double-stranded RNA-binding protein 2</fullName>
    </recommendedName>
</protein>
<dbReference type="PANTHER" id="PTHR46031:SF26">
    <property type="entry name" value="DOUBLE-STRANDED RNA-BINDING PROTEIN 2"/>
    <property type="match status" value="1"/>
</dbReference>
<dbReference type="STRING" id="29760.D7T6I9"/>
<dbReference type="PaxDb" id="29760-VIT_05s0020g01850.t01"/>
<dbReference type="PANTHER" id="PTHR46031">
    <property type="match status" value="1"/>
</dbReference>
<dbReference type="CDD" id="cd19908">
    <property type="entry name" value="DSRM_AtDRB-like_rpt2"/>
    <property type="match status" value="1"/>
</dbReference>
<reference evidence="8" key="1">
    <citation type="journal article" date="2007" name="Nature">
        <title>The grapevine genome sequence suggests ancestral hexaploidization in major angiosperm phyla.</title>
        <authorList>
            <consortium name="The French-Italian Public Consortium for Grapevine Genome Characterization."/>
            <person name="Jaillon O."/>
            <person name="Aury J.-M."/>
            <person name="Noel B."/>
            <person name="Policriti A."/>
            <person name="Clepet C."/>
            <person name="Casagrande A."/>
            <person name="Choisne N."/>
            <person name="Aubourg S."/>
            <person name="Vitulo N."/>
            <person name="Jubin C."/>
            <person name="Vezzi A."/>
            <person name="Legeai F."/>
            <person name="Hugueney P."/>
            <person name="Dasilva C."/>
            <person name="Horner D."/>
            <person name="Mica E."/>
            <person name="Jublot D."/>
            <person name="Poulain J."/>
            <person name="Bruyere C."/>
            <person name="Billault A."/>
            <person name="Segurens B."/>
            <person name="Gouyvenoux M."/>
            <person name="Ugarte E."/>
            <person name="Cattonaro F."/>
            <person name="Anthouard V."/>
            <person name="Vico V."/>
            <person name="Del Fabbro C."/>
            <person name="Alaux M."/>
            <person name="Di Gaspero G."/>
            <person name="Dumas V."/>
            <person name="Felice N."/>
            <person name="Paillard S."/>
            <person name="Juman I."/>
            <person name="Moroldo M."/>
            <person name="Scalabrin S."/>
            <person name="Canaguier A."/>
            <person name="Le Clainche I."/>
            <person name="Malacrida G."/>
            <person name="Durand E."/>
            <person name="Pesole G."/>
            <person name="Laucou V."/>
            <person name="Chatelet P."/>
            <person name="Merdinoglu D."/>
            <person name="Delledonne M."/>
            <person name="Pezzotti M."/>
            <person name="Lecharny A."/>
            <person name="Scarpelli C."/>
            <person name="Artiguenave F."/>
            <person name="Pe M.E."/>
            <person name="Valle G."/>
            <person name="Morgante M."/>
            <person name="Caboche M."/>
            <person name="Adam-Blondon A.-F."/>
            <person name="Weissenbach J."/>
            <person name="Quetier F."/>
            <person name="Wincker P."/>
        </authorList>
    </citation>
    <scope>NUCLEOTIDE SEQUENCE [LARGE SCALE GENOMIC DNA]</scope>
    <source>
        <strain evidence="8">cv. Pinot noir / PN40024</strain>
    </source>
</reference>
<dbReference type="InterPro" id="IPR014720">
    <property type="entry name" value="dsRBD_dom"/>
</dbReference>
<dbReference type="InterPro" id="IPR044450">
    <property type="entry name" value="AtDRB-like_DSRM_1"/>
</dbReference>
<dbReference type="CDD" id="cd19907">
    <property type="entry name" value="DSRM_AtDRB-like_rpt1"/>
    <property type="match status" value="1"/>
</dbReference>
<dbReference type="GO" id="GO:0003725">
    <property type="term" value="F:double-stranded RNA binding"/>
    <property type="evidence" value="ECO:0007669"/>
    <property type="project" value="InterPro"/>
</dbReference>
<dbReference type="SMR" id="D7T6I9"/>
<evidence type="ECO:0000256" key="1">
    <source>
        <dbReference type="ARBA" id="ARBA00022737"/>
    </source>
</evidence>
<dbReference type="Pfam" id="PF00035">
    <property type="entry name" value="dsrm"/>
    <property type="match status" value="2"/>
</dbReference>
<dbReference type="eggNOG" id="ENOG502QTBA">
    <property type="taxonomic scope" value="Eukaryota"/>
</dbReference>
<dbReference type="InterPro" id="IPR001810">
    <property type="entry name" value="F-box_dom"/>
</dbReference>
<feature type="domain" description="DRBM" evidence="5">
    <location>
        <begin position="87"/>
        <end position="155"/>
    </location>
</feature>
<keyword evidence="8" id="KW-1185">Reference proteome</keyword>
<evidence type="ECO:0000259" key="5">
    <source>
        <dbReference type="PROSITE" id="PS50137"/>
    </source>
</evidence>
<dbReference type="SMART" id="SM00358">
    <property type="entry name" value="DSRM"/>
    <property type="match status" value="2"/>
</dbReference>
<dbReference type="AlphaFoldDB" id="D7T6I9"/>
<evidence type="ECO:0000313" key="8">
    <source>
        <dbReference type="Proteomes" id="UP000009183"/>
    </source>
</evidence>
<dbReference type="SUPFAM" id="SSF54768">
    <property type="entry name" value="dsRNA-binding domain-like"/>
    <property type="match status" value="2"/>
</dbReference>
<keyword evidence="1" id="KW-0677">Repeat</keyword>
<name>D7T6I9_VITVI</name>
<dbReference type="Proteomes" id="UP000009183">
    <property type="component" value="Chromosome 5"/>
</dbReference>
<dbReference type="EMBL" id="FN595749">
    <property type="protein sequence ID" value="CBI26110.3"/>
    <property type="molecule type" value="Genomic_DNA"/>
</dbReference>
<dbReference type="SUPFAM" id="SSF81383">
    <property type="entry name" value="F-box domain"/>
    <property type="match status" value="1"/>
</dbReference>
<proteinExistence type="predicted"/>
<evidence type="ECO:0000256" key="4">
    <source>
        <dbReference type="SAM" id="MobiDB-lite"/>
    </source>
</evidence>
<dbReference type="OrthoDB" id="5988181at2759"/>
<feature type="domain" description="DRBM" evidence="5">
    <location>
        <begin position="1"/>
        <end position="70"/>
    </location>
</feature>
<dbReference type="InParanoid" id="D7T6I9"/>
<evidence type="ECO:0000256" key="2">
    <source>
        <dbReference type="ARBA" id="ARBA00022884"/>
    </source>
</evidence>
<feature type="region of interest" description="Disordered" evidence="4">
    <location>
        <begin position="372"/>
        <end position="398"/>
    </location>
</feature>
<keyword evidence="2 3" id="KW-0694">RNA-binding</keyword>
<accession>D7T6I9</accession>
<dbReference type="InterPro" id="IPR044451">
    <property type="entry name" value="AtDRB-like_DSRM_2"/>
</dbReference>
<dbReference type="Gene3D" id="3.30.160.20">
    <property type="match status" value="2"/>
</dbReference>
<dbReference type="Pfam" id="PF12937">
    <property type="entry name" value="F-box-like"/>
    <property type="match status" value="1"/>
</dbReference>
<dbReference type="PROSITE" id="PS50181">
    <property type="entry name" value="FBOX"/>
    <property type="match status" value="1"/>
</dbReference>
<dbReference type="SMART" id="SM00256">
    <property type="entry name" value="FBOX"/>
    <property type="match status" value="1"/>
</dbReference>
<dbReference type="InterPro" id="IPR036047">
    <property type="entry name" value="F-box-like_dom_sf"/>
</dbReference>